<keyword evidence="3" id="KW-0344">Guanine-nucleotide releasing factor</keyword>
<feature type="region of interest" description="Disordered" evidence="6">
    <location>
        <begin position="434"/>
        <end position="492"/>
    </location>
</feature>
<dbReference type="GO" id="GO:0005085">
    <property type="term" value="F:guanyl-nucleotide exchange factor activity"/>
    <property type="evidence" value="ECO:0007669"/>
    <property type="project" value="UniProtKB-KW"/>
</dbReference>
<dbReference type="PANTHER" id="PTHR31334">
    <property type="entry name" value="SMITH-MAGENIS SYNDROME REGION GENE 8 PROTEIN"/>
    <property type="match status" value="1"/>
</dbReference>
<name>A0A3B5MD45_9TELE</name>
<keyword evidence="9" id="KW-1185">Reference proteome</keyword>
<feature type="region of interest" description="Disordered" evidence="6">
    <location>
        <begin position="265"/>
        <end position="293"/>
    </location>
</feature>
<dbReference type="AlphaFoldDB" id="A0A3B5MD45"/>
<dbReference type="PANTHER" id="PTHR31334:SF1">
    <property type="entry name" value="GUANINE NUCLEOTIDE EXCHANGE PROTEIN SMCR8"/>
    <property type="match status" value="1"/>
</dbReference>
<evidence type="ECO:0000256" key="1">
    <source>
        <dbReference type="ARBA" id="ARBA00004496"/>
    </source>
</evidence>
<reference evidence="8" key="1">
    <citation type="submission" date="2025-08" db="UniProtKB">
        <authorList>
            <consortium name="Ensembl"/>
        </authorList>
    </citation>
    <scope>IDENTIFICATION</scope>
</reference>
<dbReference type="Proteomes" id="UP000261380">
    <property type="component" value="Unplaced"/>
</dbReference>
<dbReference type="Ensembl" id="ENSXCOT00000021707.1">
    <property type="protein sequence ID" value="ENSXCOP00000021445.1"/>
    <property type="gene ID" value="ENSXCOG00000016052.1"/>
</dbReference>
<feature type="compositionally biased region" description="Basic and acidic residues" evidence="6">
    <location>
        <begin position="453"/>
        <end position="473"/>
    </location>
</feature>
<dbReference type="GO" id="GO:0006914">
    <property type="term" value="P:autophagy"/>
    <property type="evidence" value="ECO:0007669"/>
    <property type="project" value="UniProtKB-KW"/>
</dbReference>
<feature type="compositionally biased region" description="Acidic residues" evidence="6">
    <location>
        <begin position="474"/>
        <end position="488"/>
    </location>
</feature>
<accession>A0A3B5MD45</accession>
<evidence type="ECO:0000259" key="7">
    <source>
        <dbReference type="PROSITE" id="PS51834"/>
    </source>
</evidence>
<evidence type="ECO:0000256" key="3">
    <source>
        <dbReference type="ARBA" id="ARBA00022658"/>
    </source>
</evidence>
<dbReference type="GO" id="GO:0032045">
    <property type="term" value="C:guanyl-nucleotide exchange factor complex"/>
    <property type="evidence" value="ECO:0007669"/>
    <property type="project" value="TreeGrafter"/>
</dbReference>
<feature type="compositionally biased region" description="Polar residues" evidence="6">
    <location>
        <begin position="442"/>
        <end position="452"/>
    </location>
</feature>
<reference evidence="8" key="2">
    <citation type="submission" date="2025-09" db="UniProtKB">
        <authorList>
            <consortium name="Ensembl"/>
        </authorList>
    </citation>
    <scope>IDENTIFICATION</scope>
</reference>
<comment type="similarity">
    <text evidence="5">Belongs to the SMCR8 family.</text>
</comment>
<sequence>MIGSPDVVAFTKEDEYGQTTQDPLGLPEEFSIPLYPLADSNPWAKTSYAKFTKDFILISEFSEQVGPQPLLTIPGDPKVCGTFDLNYFSLRIMSVDYQASFVGHPPGSGYPRLSFVEDSRVVLGDSKEGAFAYVHHFTLYDLEARGFVRPFCMAYVAADEKKIMLQFQELSLRFSQASECLKAGNRRAFAKELQRKLQDLEYTHSVLQREEGLQREAGPQCVYSAHAVEKANELANVEKSIYEHRDLLKQISAYHWRPRRDPHAVSCDEIQSDDNRGEEEVDDDEGNKRRPSYTPQLIKAKSAKCFDKRLKTLQELCEENFYEATVELLKETERSFRGDLCYLYTRCLDKALRRKQKMVNFLFEADLIDDVQDEAKTLRPFCAVNHAIDNYMHLNPPHIVLGSEALELDGLKPQGPLGLACEAATTQELGLLGSHLESSPSDQTLETQGSSEGTKESFSSDKSGTDQTEKESSSEDMETTAGEDDCGTEQDQTPMSLLEVVSELEARKDDECEVGTHSELLVPMETACCRAQEGFLYEAADPDAVPCLSPNSTLNPSKVLVVNQEPHALHPIQDEYRVGSPCSEGPPAGLELPVGVFGDAASRSSIEDGSDCTMSASTGSDRAASPLGYGGSVTLRQRKKAGQGALRFVRQYSFAMQALWCLLSGRTLVVLGADEGRVRRLVSALALFVPNPGKSGERVQPWLSCPFTLIDLHRWKLIGLQRVASPAGSSALYSLSRYSRYISILDADMKTLRCPQYRGQLLANMADHRTYIRRGSTYFLHLQSALCRLAAKAFLLTFTHHLHLPVSPTEGPAAVEARRRGFLQEQLGLDEEDGQILLYLSRLIAQRYLQPANSDYCAAIPCFSFNYVTSVLYKI</sequence>
<comment type="subcellular location">
    <subcellularLocation>
        <location evidence="1">Cytoplasm</location>
    </subcellularLocation>
</comment>
<dbReference type="PROSITE" id="PS51834">
    <property type="entry name" value="DENN_FLCN_SMCR8"/>
    <property type="match status" value="1"/>
</dbReference>
<proteinExistence type="inferred from homology"/>
<evidence type="ECO:0000256" key="6">
    <source>
        <dbReference type="SAM" id="MobiDB-lite"/>
    </source>
</evidence>
<keyword evidence="4" id="KW-0072">Autophagy</keyword>
<evidence type="ECO:0000256" key="5">
    <source>
        <dbReference type="ARBA" id="ARBA00038137"/>
    </source>
</evidence>
<dbReference type="InterPro" id="IPR037521">
    <property type="entry name" value="FLCN/SMCR8_DENN"/>
</dbReference>
<evidence type="ECO:0000256" key="2">
    <source>
        <dbReference type="ARBA" id="ARBA00022490"/>
    </source>
</evidence>
<feature type="compositionally biased region" description="Acidic residues" evidence="6">
    <location>
        <begin position="270"/>
        <end position="285"/>
    </location>
</feature>
<dbReference type="Pfam" id="PF11704">
    <property type="entry name" value="Folliculin"/>
    <property type="match status" value="1"/>
</dbReference>
<evidence type="ECO:0000313" key="9">
    <source>
        <dbReference type="Proteomes" id="UP000261380"/>
    </source>
</evidence>
<keyword evidence="2" id="KW-0963">Cytoplasm</keyword>
<evidence type="ECO:0000256" key="4">
    <source>
        <dbReference type="ARBA" id="ARBA00023006"/>
    </source>
</evidence>
<dbReference type="GO" id="GO:0005737">
    <property type="term" value="C:cytoplasm"/>
    <property type="evidence" value="ECO:0007669"/>
    <property type="project" value="UniProtKB-SubCell"/>
</dbReference>
<feature type="domain" description="UDENN FLCN/SMCR8-type" evidence="7">
    <location>
        <begin position="46"/>
        <end position="845"/>
    </location>
</feature>
<evidence type="ECO:0000313" key="8">
    <source>
        <dbReference type="Ensembl" id="ENSXCOP00000021445.1"/>
    </source>
</evidence>
<organism evidence="8 9">
    <name type="scientific">Xiphophorus couchianus</name>
    <name type="common">Monterrey platyfish</name>
    <dbReference type="NCBI Taxonomy" id="32473"/>
    <lineage>
        <taxon>Eukaryota</taxon>
        <taxon>Metazoa</taxon>
        <taxon>Chordata</taxon>
        <taxon>Craniata</taxon>
        <taxon>Vertebrata</taxon>
        <taxon>Euteleostomi</taxon>
        <taxon>Actinopterygii</taxon>
        <taxon>Neopterygii</taxon>
        <taxon>Teleostei</taxon>
        <taxon>Neoteleostei</taxon>
        <taxon>Acanthomorphata</taxon>
        <taxon>Ovalentaria</taxon>
        <taxon>Atherinomorphae</taxon>
        <taxon>Cyprinodontiformes</taxon>
        <taxon>Poeciliidae</taxon>
        <taxon>Poeciliinae</taxon>
        <taxon>Xiphophorus</taxon>
    </lineage>
</organism>
<dbReference type="GO" id="GO:0005096">
    <property type="term" value="F:GTPase activator activity"/>
    <property type="evidence" value="ECO:0007669"/>
    <property type="project" value="InterPro"/>
</dbReference>
<protein>
    <recommendedName>
        <fullName evidence="7">UDENN FLCN/SMCR8-type domain-containing protein</fullName>
    </recommendedName>
</protein>
<dbReference type="InterPro" id="IPR037520">
    <property type="entry name" value="Folliculin/SMCR8_longin"/>
</dbReference>
<dbReference type="GeneTree" id="ENSGT00390000010052"/>